<dbReference type="STRING" id="1714016.BA724_10390"/>
<organism evidence="7 8">
    <name type="scientific">Domibacillus iocasae</name>
    <dbReference type="NCBI Taxonomy" id="1714016"/>
    <lineage>
        <taxon>Bacteria</taxon>
        <taxon>Bacillati</taxon>
        <taxon>Bacillota</taxon>
        <taxon>Bacilli</taxon>
        <taxon>Bacillales</taxon>
        <taxon>Bacillaceae</taxon>
        <taxon>Domibacillus</taxon>
    </lineage>
</organism>
<dbReference type="GO" id="GO:0005886">
    <property type="term" value="C:plasma membrane"/>
    <property type="evidence" value="ECO:0007669"/>
    <property type="project" value="UniProtKB-SubCell"/>
</dbReference>
<comment type="caution">
    <text evidence="7">The sequence shown here is derived from an EMBL/GenBank/DDBJ whole genome shotgun (WGS) entry which is preliminary data.</text>
</comment>
<dbReference type="RefSeq" id="WP_069939297.1">
    <property type="nucleotide sequence ID" value="NZ_MAMP01000023.1"/>
</dbReference>
<feature type="transmembrane region" description="Helical" evidence="6">
    <location>
        <begin position="221"/>
        <end position="242"/>
    </location>
</feature>
<sequence length="518" mass="55879">METEKSLLKGAVLLTTAAIFVKVLSAVYRVPFQNIVGDTGFYIYQQVYPFYGIAAGLAVSGFPVILSRIVAEADERRSQVAVHTAFITIGTMGFIAFLLLFFSAGWMAASMGDKALKPLIQCSALFFLFVPYIAVKRGTFQGSGNMELTASSQMAEQSVRVAAILLFSAYAVLSDRTLYEAGLGAVTGSLLGMAVSAFVVWKHSRKQKRSILFLFDRRTAVEIITCGTAICLSALTLVFLQLADSFQVYSGLIASDMAAADAKMWKGVYDRGQPLLQLGVVAAVSISLTIVPLISKAWKEQNQKAEAAFSQLALRVSFALGLAASAGLAAVMIPLNTMLFKTADGSGFLAVFGLSIFFYSMMAVMNAVFQGRGNDWIPAAGTAITVAVKWGANAFLIPSYGLYGAAFATAGSLLAGVLFLTVIWVKNQAPLLTRVFVLKTIAAALIMAFVVYLFVQLILPTDAGRIWNGAAAVSGAFLGACLFLVFMIKWRIWNDDDLRILPFGDKLAKRARRENKRK</sequence>
<feature type="transmembrane region" description="Helical" evidence="6">
    <location>
        <begin position="48"/>
        <end position="70"/>
    </location>
</feature>
<evidence type="ECO:0000256" key="6">
    <source>
        <dbReference type="SAM" id="Phobius"/>
    </source>
</evidence>
<accession>A0A1E7DLY5</accession>
<gene>
    <name evidence="7" type="ORF">BA724_10390</name>
</gene>
<feature type="transmembrane region" description="Helical" evidence="6">
    <location>
        <begin position="402"/>
        <end position="424"/>
    </location>
</feature>
<dbReference type="InterPro" id="IPR050833">
    <property type="entry name" value="Poly_Biosynth_Transport"/>
</dbReference>
<feature type="transmembrane region" description="Helical" evidence="6">
    <location>
        <begin position="82"/>
        <end position="109"/>
    </location>
</feature>
<keyword evidence="8" id="KW-1185">Reference proteome</keyword>
<feature type="transmembrane region" description="Helical" evidence="6">
    <location>
        <begin position="155"/>
        <end position="173"/>
    </location>
</feature>
<dbReference type="EMBL" id="MAMP01000023">
    <property type="protein sequence ID" value="OES44064.1"/>
    <property type="molecule type" value="Genomic_DNA"/>
</dbReference>
<dbReference type="CDD" id="cd13124">
    <property type="entry name" value="MATE_SpoVB_like"/>
    <property type="match status" value="1"/>
</dbReference>
<dbReference type="InterPro" id="IPR024923">
    <property type="entry name" value="PG_synth_SpoVB"/>
</dbReference>
<name>A0A1E7DLY5_9BACI</name>
<dbReference type="PANTHER" id="PTHR30250:SF29">
    <property type="entry name" value="POLYSACCHARIDE BIOSYNTHESIS PROTEIN C-TERMINAL DOMAIN-CONTAINING PROTEIN"/>
    <property type="match status" value="1"/>
</dbReference>
<feature type="transmembrane region" description="Helical" evidence="6">
    <location>
        <begin position="7"/>
        <end position="28"/>
    </location>
</feature>
<feature type="transmembrane region" description="Helical" evidence="6">
    <location>
        <begin position="316"/>
        <end position="335"/>
    </location>
</feature>
<dbReference type="Pfam" id="PF01943">
    <property type="entry name" value="Polysacc_synt"/>
    <property type="match status" value="1"/>
</dbReference>
<keyword evidence="2" id="KW-1003">Cell membrane</keyword>
<evidence type="ECO:0000313" key="8">
    <source>
        <dbReference type="Proteomes" id="UP000095658"/>
    </source>
</evidence>
<evidence type="ECO:0000256" key="1">
    <source>
        <dbReference type="ARBA" id="ARBA00004651"/>
    </source>
</evidence>
<evidence type="ECO:0000313" key="7">
    <source>
        <dbReference type="EMBL" id="OES44064.1"/>
    </source>
</evidence>
<feature type="transmembrane region" description="Helical" evidence="6">
    <location>
        <begin position="465"/>
        <end position="488"/>
    </location>
</feature>
<evidence type="ECO:0000256" key="4">
    <source>
        <dbReference type="ARBA" id="ARBA00022989"/>
    </source>
</evidence>
<feature type="transmembrane region" description="Helical" evidence="6">
    <location>
        <begin position="436"/>
        <end position="459"/>
    </location>
</feature>
<feature type="transmembrane region" description="Helical" evidence="6">
    <location>
        <begin position="376"/>
        <end position="396"/>
    </location>
</feature>
<evidence type="ECO:0000256" key="2">
    <source>
        <dbReference type="ARBA" id="ARBA00022475"/>
    </source>
</evidence>
<reference evidence="7 8" key="1">
    <citation type="submission" date="2016-06" db="EMBL/GenBank/DDBJ databases">
        <title>Domibacillus iocasae genome sequencing.</title>
        <authorList>
            <person name="Verma A."/>
            <person name="Pal Y."/>
            <person name="Ojha A.K."/>
            <person name="Krishnamurthi S."/>
        </authorList>
    </citation>
    <scope>NUCLEOTIDE SEQUENCE [LARGE SCALE GENOMIC DNA]</scope>
    <source>
        <strain evidence="7 8">DSM 29979</strain>
    </source>
</reference>
<dbReference type="Proteomes" id="UP000095658">
    <property type="component" value="Unassembled WGS sequence"/>
</dbReference>
<feature type="transmembrane region" description="Helical" evidence="6">
    <location>
        <begin position="179"/>
        <end position="201"/>
    </location>
</feature>
<dbReference type="PANTHER" id="PTHR30250">
    <property type="entry name" value="PST FAMILY PREDICTED COLANIC ACID TRANSPORTER"/>
    <property type="match status" value="1"/>
</dbReference>
<feature type="transmembrane region" description="Helical" evidence="6">
    <location>
        <begin position="347"/>
        <end position="369"/>
    </location>
</feature>
<evidence type="ECO:0000256" key="5">
    <source>
        <dbReference type="ARBA" id="ARBA00023136"/>
    </source>
</evidence>
<comment type="subcellular location">
    <subcellularLocation>
        <location evidence="1">Cell membrane</location>
        <topology evidence="1">Multi-pass membrane protein</topology>
    </subcellularLocation>
</comment>
<keyword evidence="4 6" id="KW-1133">Transmembrane helix</keyword>
<protein>
    <submittedName>
        <fullName evidence="7">Uncharacterized protein</fullName>
    </submittedName>
</protein>
<keyword evidence="5 6" id="KW-0472">Membrane</keyword>
<keyword evidence="3 6" id="KW-0812">Transmembrane</keyword>
<dbReference type="InterPro" id="IPR002797">
    <property type="entry name" value="Polysacc_synth"/>
</dbReference>
<proteinExistence type="predicted"/>
<feature type="transmembrane region" description="Helical" evidence="6">
    <location>
        <begin position="115"/>
        <end position="135"/>
    </location>
</feature>
<feature type="transmembrane region" description="Helical" evidence="6">
    <location>
        <begin position="275"/>
        <end position="295"/>
    </location>
</feature>
<dbReference type="AlphaFoldDB" id="A0A1E7DLY5"/>
<dbReference type="OrthoDB" id="9775950at2"/>
<evidence type="ECO:0000256" key="3">
    <source>
        <dbReference type="ARBA" id="ARBA00022692"/>
    </source>
</evidence>